<reference evidence="1 2" key="1">
    <citation type="submission" date="2013-11" db="EMBL/GenBank/DDBJ databases">
        <title>The Genome Sequence of Phytophthora parasitica P1976.</title>
        <authorList>
            <consortium name="The Broad Institute Genomics Platform"/>
            <person name="Russ C."/>
            <person name="Tyler B."/>
            <person name="Panabieres F."/>
            <person name="Shan W."/>
            <person name="Tripathy S."/>
            <person name="Grunwald N."/>
            <person name="Machado M."/>
            <person name="Johnson C.S."/>
            <person name="Walker B."/>
            <person name="Young S."/>
            <person name="Zeng Q."/>
            <person name="Gargeya S."/>
            <person name="Fitzgerald M."/>
            <person name="Haas B."/>
            <person name="Abouelleil A."/>
            <person name="Allen A.W."/>
            <person name="Alvarado L."/>
            <person name="Arachchi H.M."/>
            <person name="Berlin A.M."/>
            <person name="Chapman S.B."/>
            <person name="Gainer-Dewar J."/>
            <person name="Goldberg J."/>
            <person name="Griggs A."/>
            <person name="Gujja S."/>
            <person name="Hansen M."/>
            <person name="Howarth C."/>
            <person name="Imamovic A."/>
            <person name="Ireland A."/>
            <person name="Larimer J."/>
            <person name="McCowan C."/>
            <person name="Murphy C."/>
            <person name="Pearson M."/>
            <person name="Poon T.W."/>
            <person name="Priest M."/>
            <person name="Roberts A."/>
            <person name="Saif S."/>
            <person name="Shea T."/>
            <person name="Sisk P."/>
            <person name="Sykes S."/>
            <person name="Wortman J."/>
            <person name="Nusbaum C."/>
            <person name="Birren B."/>
        </authorList>
    </citation>
    <scope>NUCLEOTIDE SEQUENCE [LARGE SCALE GENOMIC DNA]</scope>
    <source>
        <strain evidence="1 2">P1976</strain>
    </source>
</reference>
<evidence type="ECO:0000313" key="1">
    <source>
        <dbReference type="EMBL" id="ETO62322.1"/>
    </source>
</evidence>
<protein>
    <submittedName>
        <fullName evidence="1">Uncharacterized protein</fullName>
    </submittedName>
</protein>
<gene>
    <name evidence="1" type="ORF">F444_19756</name>
</gene>
<dbReference type="EMBL" id="ANJA01003614">
    <property type="protein sequence ID" value="ETO62322.1"/>
    <property type="molecule type" value="Genomic_DNA"/>
</dbReference>
<sequence length="257" mass="28889">MADQESVRSSVLQVLNKTNAINVKDVNFLHSMKPRPDIPLIQHNLCEDITEELKSKLNSLYHETPTVFPAIDTSTLVSYRCQTFPLLYCVEITSSTPITRSVQETGKWLWNVTTTIRKNVINCVGYVDKKTPGPFDMTSVSSRRGGLQLLNTVSVFRRFDEGDQVVLVGTAKWYLPSAGLVLQDYNWTVISPSTNPDYDCVARNYYKVEATRVSPAKTEAQKTILDLVGNRMRIITQSMQDTSLSLDERISAEKSSA</sequence>
<proteinExistence type="predicted"/>
<evidence type="ECO:0000313" key="2">
    <source>
        <dbReference type="Proteomes" id="UP000028582"/>
    </source>
</evidence>
<dbReference type="AlphaFoldDB" id="A0A080Z6R1"/>
<dbReference type="Proteomes" id="UP000028582">
    <property type="component" value="Unassembled WGS sequence"/>
</dbReference>
<accession>A0A080Z6R1</accession>
<name>A0A080Z6R1_PHYNI</name>
<comment type="caution">
    <text evidence="1">The sequence shown here is derived from an EMBL/GenBank/DDBJ whole genome shotgun (WGS) entry which is preliminary data.</text>
</comment>
<organism evidence="1 2">
    <name type="scientific">Phytophthora nicotianae P1976</name>
    <dbReference type="NCBI Taxonomy" id="1317066"/>
    <lineage>
        <taxon>Eukaryota</taxon>
        <taxon>Sar</taxon>
        <taxon>Stramenopiles</taxon>
        <taxon>Oomycota</taxon>
        <taxon>Peronosporomycetes</taxon>
        <taxon>Peronosporales</taxon>
        <taxon>Peronosporaceae</taxon>
        <taxon>Phytophthora</taxon>
    </lineage>
</organism>